<reference evidence="2" key="1">
    <citation type="submission" date="2020-09" db="EMBL/GenBank/DDBJ databases">
        <title>Genome-Enabled Discovery of Anthraquinone Biosynthesis in Senna tora.</title>
        <authorList>
            <person name="Kang S.-H."/>
            <person name="Pandey R.P."/>
            <person name="Lee C.-M."/>
            <person name="Sim J.-S."/>
            <person name="Jeong J.-T."/>
            <person name="Choi B.-S."/>
            <person name="Jung M."/>
            <person name="Ginzburg D."/>
            <person name="Zhao K."/>
            <person name="Won S.Y."/>
            <person name="Oh T.-J."/>
            <person name="Yu Y."/>
            <person name="Kim N.-H."/>
            <person name="Lee O.R."/>
            <person name="Lee T.-H."/>
            <person name="Bashyal P."/>
            <person name="Kim T.-S."/>
            <person name="Lee W.-H."/>
            <person name="Kawkins C."/>
            <person name="Kim C.-K."/>
            <person name="Kim J.S."/>
            <person name="Ahn B.O."/>
            <person name="Rhee S.Y."/>
            <person name="Sohng J.K."/>
        </authorList>
    </citation>
    <scope>NUCLEOTIDE SEQUENCE</scope>
    <source>
        <tissue evidence="2">Leaf</tissue>
    </source>
</reference>
<feature type="region of interest" description="Disordered" evidence="1">
    <location>
        <begin position="127"/>
        <end position="153"/>
    </location>
</feature>
<name>A0A834WP26_9FABA</name>
<feature type="compositionally biased region" description="Polar residues" evidence="1">
    <location>
        <begin position="132"/>
        <end position="146"/>
    </location>
</feature>
<sequence length="204" mass="22688">MVDLEASMKNQMTTMENQIVDFGKQCETHQSTVFSNVDQMKTNHDSLSEFVSPSEGKRHRESPRAKQKAVEREVGRPGTPGVGLLMKPGEPPNPAVSAVKRHRKTTISLAVSSATKPMPFPSNPFYIPPLHQNPNPSQPSATTTALANGKARHQSQQVLQNTKSLKLNLILLPNQDLWYFLKSIHHRLKIGLETRPSRTPISDP</sequence>
<proteinExistence type="predicted"/>
<gene>
    <name evidence="2" type="ORF">G2W53_017535</name>
</gene>
<dbReference type="EMBL" id="JAAIUW010000006">
    <property type="protein sequence ID" value="KAF7826371.1"/>
    <property type="molecule type" value="Genomic_DNA"/>
</dbReference>
<evidence type="ECO:0000313" key="3">
    <source>
        <dbReference type="Proteomes" id="UP000634136"/>
    </source>
</evidence>
<accession>A0A834WP26</accession>
<dbReference type="Proteomes" id="UP000634136">
    <property type="component" value="Unassembled WGS sequence"/>
</dbReference>
<organism evidence="2 3">
    <name type="scientific">Senna tora</name>
    <dbReference type="NCBI Taxonomy" id="362788"/>
    <lineage>
        <taxon>Eukaryota</taxon>
        <taxon>Viridiplantae</taxon>
        <taxon>Streptophyta</taxon>
        <taxon>Embryophyta</taxon>
        <taxon>Tracheophyta</taxon>
        <taxon>Spermatophyta</taxon>
        <taxon>Magnoliopsida</taxon>
        <taxon>eudicotyledons</taxon>
        <taxon>Gunneridae</taxon>
        <taxon>Pentapetalae</taxon>
        <taxon>rosids</taxon>
        <taxon>fabids</taxon>
        <taxon>Fabales</taxon>
        <taxon>Fabaceae</taxon>
        <taxon>Caesalpinioideae</taxon>
        <taxon>Cassia clade</taxon>
        <taxon>Senna</taxon>
    </lineage>
</organism>
<keyword evidence="3" id="KW-1185">Reference proteome</keyword>
<comment type="caution">
    <text evidence="2">The sequence shown here is derived from an EMBL/GenBank/DDBJ whole genome shotgun (WGS) entry which is preliminary data.</text>
</comment>
<evidence type="ECO:0000313" key="2">
    <source>
        <dbReference type="EMBL" id="KAF7826371.1"/>
    </source>
</evidence>
<feature type="region of interest" description="Disordered" evidence="1">
    <location>
        <begin position="47"/>
        <end position="99"/>
    </location>
</feature>
<protein>
    <submittedName>
        <fullName evidence="2">Uncharacterized protein</fullName>
    </submittedName>
</protein>
<dbReference type="AlphaFoldDB" id="A0A834WP26"/>
<evidence type="ECO:0000256" key="1">
    <source>
        <dbReference type="SAM" id="MobiDB-lite"/>
    </source>
</evidence>
<feature type="compositionally biased region" description="Basic and acidic residues" evidence="1">
    <location>
        <begin position="55"/>
        <end position="75"/>
    </location>
</feature>